<dbReference type="RefSeq" id="WP_346752062.1">
    <property type="nucleotide sequence ID" value="NZ_JAUJEA010000003.1"/>
</dbReference>
<evidence type="ECO:0000313" key="2">
    <source>
        <dbReference type="EMBL" id="MDN5202038.1"/>
    </source>
</evidence>
<dbReference type="PANTHER" id="PTHR43861:SF3">
    <property type="entry name" value="PUTATIVE (AFU_ORTHOLOGUE AFUA_2G14390)-RELATED"/>
    <property type="match status" value="1"/>
</dbReference>
<evidence type="ECO:0000256" key="1">
    <source>
        <dbReference type="ARBA" id="ARBA00022679"/>
    </source>
</evidence>
<dbReference type="EMBL" id="JAUJEA010000003">
    <property type="protein sequence ID" value="MDN5202038.1"/>
    <property type="molecule type" value="Genomic_DNA"/>
</dbReference>
<dbReference type="Proteomes" id="UP001172082">
    <property type="component" value="Unassembled WGS sequence"/>
</dbReference>
<accession>A0ABT8KQT4</accession>
<sequence length="295" mass="33937">MLEELKACPVCHGTSFKDFITCKDFTVSHQDFSIVSCKTCEFKFTNPRPETAGLASYYESEEYISHANKRTNLINTAYKLARSFTLKGKLRIVNTHSIKGVLLDVGCGTGEFLNTCKTDGWQISGVEPNNGAKAKAEQLNKEKFYHSIFDIDRNESFHAITLWHVLEHLPNLQQSLKKINELLTQDGTVFIAVPNSNSYDAQHYQEYWAAYDVPRHLFHFEQKTINKLFKENNFILQKIIPMKLDSYYVSLLSEKYKNGANNYLSALVQGFKSNQWAKKNNNNYSSLIYVVRKKI</sequence>
<dbReference type="Gene3D" id="3.40.50.150">
    <property type="entry name" value="Vaccinia Virus protein VP39"/>
    <property type="match status" value="1"/>
</dbReference>
<protein>
    <submittedName>
        <fullName evidence="2">Class I SAM-dependent methyltransferase</fullName>
        <ecNumber evidence="2">2.1.1.-</ecNumber>
    </submittedName>
</protein>
<dbReference type="GO" id="GO:0032259">
    <property type="term" value="P:methylation"/>
    <property type="evidence" value="ECO:0007669"/>
    <property type="project" value="UniProtKB-KW"/>
</dbReference>
<dbReference type="Pfam" id="PF13489">
    <property type="entry name" value="Methyltransf_23"/>
    <property type="match status" value="1"/>
</dbReference>
<dbReference type="PANTHER" id="PTHR43861">
    <property type="entry name" value="TRANS-ACONITATE 2-METHYLTRANSFERASE-RELATED"/>
    <property type="match status" value="1"/>
</dbReference>
<dbReference type="SUPFAM" id="SSF53335">
    <property type="entry name" value="S-adenosyl-L-methionine-dependent methyltransferases"/>
    <property type="match status" value="1"/>
</dbReference>
<comment type="caution">
    <text evidence="2">The sequence shown here is derived from an EMBL/GenBank/DDBJ whole genome shotgun (WGS) entry which is preliminary data.</text>
</comment>
<dbReference type="EC" id="2.1.1.-" evidence="2"/>
<gene>
    <name evidence="2" type="ORF">QQ008_11710</name>
</gene>
<reference evidence="2" key="1">
    <citation type="submission" date="2023-06" db="EMBL/GenBank/DDBJ databases">
        <title>Genomic of Parafulvivirga corallium.</title>
        <authorList>
            <person name="Wang G."/>
        </authorList>
    </citation>
    <scope>NUCLEOTIDE SEQUENCE</scope>
    <source>
        <strain evidence="2">BMA10</strain>
    </source>
</reference>
<keyword evidence="2" id="KW-0489">Methyltransferase</keyword>
<keyword evidence="3" id="KW-1185">Reference proteome</keyword>
<dbReference type="GO" id="GO:0008168">
    <property type="term" value="F:methyltransferase activity"/>
    <property type="evidence" value="ECO:0007669"/>
    <property type="project" value="UniProtKB-KW"/>
</dbReference>
<proteinExistence type="predicted"/>
<name>A0ABT8KQT4_9BACT</name>
<dbReference type="InterPro" id="IPR029063">
    <property type="entry name" value="SAM-dependent_MTases_sf"/>
</dbReference>
<dbReference type="CDD" id="cd02440">
    <property type="entry name" value="AdoMet_MTases"/>
    <property type="match status" value="1"/>
</dbReference>
<evidence type="ECO:0000313" key="3">
    <source>
        <dbReference type="Proteomes" id="UP001172082"/>
    </source>
</evidence>
<keyword evidence="1 2" id="KW-0808">Transferase</keyword>
<organism evidence="2 3">
    <name type="scientific">Splendidivirga corallicola</name>
    <dbReference type="NCBI Taxonomy" id="3051826"/>
    <lineage>
        <taxon>Bacteria</taxon>
        <taxon>Pseudomonadati</taxon>
        <taxon>Bacteroidota</taxon>
        <taxon>Cytophagia</taxon>
        <taxon>Cytophagales</taxon>
        <taxon>Splendidivirgaceae</taxon>
        <taxon>Splendidivirga</taxon>
    </lineage>
</organism>